<dbReference type="InParanoid" id="A0A0L0HFJ7"/>
<protein>
    <recommendedName>
        <fullName evidence="3">F-box domain-containing protein</fullName>
    </recommendedName>
</protein>
<dbReference type="PANTHER" id="PTHR16134">
    <property type="entry name" value="F-BOX/TPR REPEAT PROTEIN POF3"/>
    <property type="match status" value="1"/>
</dbReference>
<dbReference type="VEuPathDB" id="FungiDB:SPPG_05172"/>
<dbReference type="EMBL" id="KQ257457">
    <property type="protein sequence ID" value="KNC99796.1"/>
    <property type="molecule type" value="Genomic_DNA"/>
</dbReference>
<sequence length="512" mass="57437">MTSRDDFRPDLPPELLTHILTFLIPTPPRHPPIWDVPSSKNSRNNVAHILFPFLLVNSAWFHATSKLYWRTQVCDSGPKTEWALRVLRWSKHGETLGTYHAHLRELHVGERTPRPARESPLNWKVSMDVVVKLIRISALTLTRLCVSEARVQGDWEGRKKDSMSTVWECVLGIEMPCLKSFKLVTTCSDMVLRQSASHRIQRRSEPLGIIDLELTNLAGMISDETIIGIITIMPHLRTLFLSRTSATDVALTALSTTCGQSLRHLSLHAAGSVQTESLKSFLEHTPNLRTLNIPKISPIAQSLSSPFDPSVTRLAWSDDLLLSLGESCPHLSTLDLDMWNITPPTLEKSLQKLPIENLRLYKLGTPLQTLPSLPHTLRMFIAHYTHLASSIESVNQSMGILAGLPNLTYLNVTDRVRRHKKELGTAFIVRVAFSLPSVEFVIGHECGGDAFGEYAKSWGFERNGVVYDKDGLEMVRKYISAYFPGVDGTRSVGREEARDIVREMAAATDEVE</sequence>
<accession>A0A0L0HFJ7</accession>
<dbReference type="RefSeq" id="XP_016607836.1">
    <property type="nucleotide sequence ID" value="XM_016753397.1"/>
</dbReference>
<reference evidence="1 2" key="1">
    <citation type="submission" date="2009-08" db="EMBL/GenBank/DDBJ databases">
        <title>The Genome Sequence of Spizellomyces punctatus strain DAOM BR117.</title>
        <authorList>
            <consortium name="The Broad Institute Genome Sequencing Platform"/>
            <person name="Russ C."/>
            <person name="Cuomo C."/>
            <person name="Shea T."/>
            <person name="Young S.K."/>
            <person name="Zeng Q."/>
            <person name="Koehrsen M."/>
            <person name="Haas B."/>
            <person name="Borodovsky M."/>
            <person name="Guigo R."/>
            <person name="Alvarado L."/>
            <person name="Berlin A."/>
            <person name="Bochicchio J."/>
            <person name="Borenstein D."/>
            <person name="Chapman S."/>
            <person name="Chen Z."/>
            <person name="Engels R."/>
            <person name="Freedman E."/>
            <person name="Gellesch M."/>
            <person name="Goldberg J."/>
            <person name="Griggs A."/>
            <person name="Gujja S."/>
            <person name="Heiman D."/>
            <person name="Hepburn T."/>
            <person name="Howarth C."/>
            <person name="Jen D."/>
            <person name="Larson L."/>
            <person name="Lewis B."/>
            <person name="Mehta T."/>
            <person name="Park D."/>
            <person name="Pearson M."/>
            <person name="Roberts A."/>
            <person name="Saif S."/>
            <person name="Shenoy N."/>
            <person name="Sisk P."/>
            <person name="Stolte C."/>
            <person name="Sykes S."/>
            <person name="Thomson T."/>
            <person name="Walk T."/>
            <person name="White J."/>
            <person name="Yandava C."/>
            <person name="Burger G."/>
            <person name="Gray M.W."/>
            <person name="Holland P.W.H."/>
            <person name="King N."/>
            <person name="Lang F.B.F."/>
            <person name="Roger A.J."/>
            <person name="Ruiz-Trillo I."/>
            <person name="Lander E."/>
            <person name="Nusbaum C."/>
        </authorList>
    </citation>
    <scope>NUCLEOTIDE SEQUENCE [LARGE SCALE GENOMIC DNA]</scope>
    <source>
        <strain evidence="1 2">DAOM BR117</strain>
    </source>
</reference>
<name>A0A0L0HFJ7_SPIPD</name>
<dbReference type="PANTHER" id="PTHR16134:SF119">
    <property type="entry name" value="AT02038P-RELATED"/>
    <property type="match status" value="1"/>
</dbReference>
<keyword evidence="2" id="KW-1185">Reference proteome</keyword>
<dbReference type="Gene3D" id="3.80.10.10">
    <property type="entry name" value="Ribonuclease Inhibitor"/>
    <property type="match status" value="1"/>
</dbReference>
<dbReference type="Proteomes" id="UP000053201">
    <property type="component" value="Unassembled WGS sequence"/>
</dbReference>
<evidence type="ECO:0000313" key="1">
    <source>
        <dbReference type="EMBL" id="KNC99796.1"/>
    </source>
</evidence>
<dbReference type="GeneID" id="27688568"/>
<evidence type="ECO:0000313" key="2">
    <source>
        <dbReference type="Proteomes" id="UP000053201"/>
    </source>
</evidence>
<organism evidence="1 2">
    <name type="scientific">Spizellomyces punctatus (strain DAOM BR117)</name>
    <dbReference type="NCBI Taxonomy" id="645134"/>
    <lineage>
        <taxon>Eukaryota</taxon>
        <taxon>Fungi</taxon>
        <taxon>Fungi incertae sedis</taxon>
        <taxon>Chytridiomycota</taxon>
        <taxon>Chytridiomycota incertae sedis</taxon>
        <taxon>Chytridiomycetes</taxon>
        <taxon>Spizellomycetales</taxon>
        <taxon>Spizellomycetaceae</taxon>
        <taxon>Spizellomyces</taxon>
    </lineage>
</organism>
<dbReference type="OrthoDB" id="10286855at2759"/>
<dbReference type="InterPro" id="IPR032675">
    <property type="entry name" value="LRR_dom_sf"/>
</dbReference>
<proteinExistence type="predicted"/>
<dbReference type="AlphaFoldDB" id="A0A0L0HFJ7"/>
<dbReference type="SUPFAM" id="SSF52047">
    <property type="entry name" value="RNI-like"/>
    <property type="match status" value="1"/>
</dbReference>
<gene>
    <name evidence="1" type="ORF">SPPG_05172</name>
</gene>
<evidence type="ECO:0008006" key="3">
    <source>
        <dbReference type="Google" id="ProtNLM"/>
    </source>
</evidence>